<comment type="caution">
    <text evidence="1">The sequence shown here is derived from an EMBL/GenBank/DDBJ whole genome shotgun (WGS) entry which is preliminary data.</text>
</comment>
<dbReference type="RefSeq" id="WP_115569563.1">
    <property type="nucleotide sequence ID" value="NZ_NXLV01000006.1"/>
</dbReference>
<reference evidence="1 2" key="1">
    <citation type="submission" date="2018-04" db="EMBL/GenBank/DDBJ databases">
        <title>Novel Campyloabacter and Helicobacter Species and Strains.</title>
        <authorList>
            <person name="Mannion A.J."/>
            <person name="Shen Z."/>
            <person name="Fox J.G."/>
        </authorList>
    </citation>
    <scope>NUCLEOTIDE SEQUENCE [LARGE SCALE GENOMIC DNA]</scope>
    <source>
        <strain evidence="1 2">MIT 04-9366</strain>
    </source>
</reference>
<evidence type="ECO:0000313" key="2">
    <source>
        <dbReference type="Proteomes" id="UP000257045"/>
    </source>
</evidence>
<organism evidence="1 2">
    <name type="scientific">Helicobacter brantae</name>
    <dbReference type="NCBI Taxonomy" id="375927"/>
    <lineage>
        <taxon>Bacteria</taxon>
        <taxon>Pseudomonadati</taxon>
        <taxon>Campylobacterota</taxon>
        <taxon>Epsilonproteobacteria</taxon>
        <taxon>Campylobacterales</taxon>
        <taxon>Helicobacteraceae</taxon>
        <taxon>Helicobacter</taxon>
    </lineage>
</organism>
<dbReference type="AlphaFoldDB" id="A0A3D8IZZ6"/>
<evidence type="ECO:0000313" key="1">
    <source>
        <dbReference type="EMBL" id="RDU70818.1"/>
    </source>
</evidence>
<dbReference type="OrthoDB" id="5327763at2"/>
<name>A0A3D8IZZ6_9HELI</name>
<sequence>MSTRGVIARQINNREVEYLYSHWDNYLEYNGVILQEHYNTKEKVDALFAKNRGISSLARSVEKTNFYEEEGEAIKRCPLNFLNTRADGCWAEYIYVFTLKGEWKYREIWSIPKDNGEWALGWSRFKSLAKAVEKTLQNNQSA</sequence>
<protein>
    <submittedName>
        <fullName evidence="1">Uncharacterized protein</fullName>
    </submittedName>
</protein>
<dbReference type="EMBL" id="NXLV01000006">
    <property type="protein sequence ID" value="RDU70818.1"/>
    <property type="molecule type" value="Genomic_DNA"/>
</dbReference>
<keyword evidence="2" id="KW-1185">Reference proteome</keyword>
<dbReference type="Proteomes" id="UP000257045">
    <property type="component" value="Unassembled WGS sequence"/>
</dbReference>
<gene>
    <name evidence="1" type="ORF">CQA58_04665</name>
</gene>
<accession>A0A3D8IZZ6</accession>
<proteinExistence type="predicted"/>